<dbReference type="Proteomes" id="UP000499080">
    <property type="component" value="Unassembled WGS sequence"/>
</dbReference>
<sequence length="114" mass="12855">MADCNLLYVCAQARSSGFVPVSQILKGSEMVMTLNLGEFGVKLRCCHLVDVEADEFVWCCLPSSGLKAGVVWFFRSPLWQYGNYNVIFDIRMRLAKSKKTGNHMLAKVCTHNLF</sequence>
<evidence type="ECO:0000313" key="1">
    <source>
        <dbReference type="EMBL" id="GBM77041.1"/>
    </source>
</evidence>
<keyword evidence="2" id="KW-1185">Reference proteome</keyword>
<protein>
    <submittedName>
        <fullName evidence="1">Uncharacterized protein</fullName>
    </submittedName>
</protein>
<dbReference type="EMBL" id="BGPR01002660">
    <property type="protein sequence ID" value="GBM77041.1"/>
    <property type="molecule type" value="Genomic_DNA"/>
</dbReference>
<dbReference type="AlphaFoldDB" id="A0A4Y2IH04"/>
<organism evidence="1 2">
    <name type="scientific">Araneus ventricosus</name>
    <name type="common">Orbweaver spider</name>
    <name type="synonym">Epeira ventricosa</name>
    <dbReference type="NCBI Taxonomy" id="182803"/>
    <lineage>
        <taxon>Eukaryota</taxon>
        <taxon>Metazoa</taxon>
        <taxon>Ecdysozoa</taxon>
        <taxon>Arthropoda</taxon>
        <taxon>Chelicerata</taxon>
        <taxon>Arachnida</taxon>
        <taxon>Araneae</taxon>
        <taxon>Araneomorphae</taxon>
        <taxon>Entelegynae</taxon>
        <taxon>Araneoidea</taxon>
        <taxon>Araneidae</taxon>
        <taxon>Araneus</taxon>
    </lineage>
</organism>
<reference evidence="1 2" key="1">
    <citation type="journal article" date="2019" name="Sci. Rep.">
        <title>Orb-weaving spider Araneus ventricosus genome elucidates the spidroin gene catalogue.</title>
        <authorList>
            <person name="Kono N."/>
            <person name="Nakamura H."/>
            <person name="Ohtoshi R."/>
            <person name="Moran D.A.P."/>
            <person name="Shinohara A."/>
            <person name="Yoshida Y."/>
            <person name="Fujiwara M."/>
            <person name="Mori M."/>
            <person name="Tomita M."/>
            <person name="Arakawa K."/>
        </authorList>
    </citation>
    <scope>NUCLEOTIDE SEQUENCE [LARGE SCALE GENOMIC DNA]</scope>
</reference>
<gene>
    <name evidence="1" type="ORF">AVEN_76130_1</name>
</gene>
<evidence type="ECO:0000313" key="2">
    <source>
        <dbReference type="Proteomes" id="UP000499080"/>
    </source>
</evidence>
<proteinExistence type="predicted"/>
<name>A0A4Y2IH04_ARAVE</name>
<accession>A0A4Y2IH04</accession>
<comment type="caution">
    <text evidence="1">The sequence shown here is derived from an EMBL/GenBank/DDBJ whole genome shotgun (WGS) entry which is preliminary data.</text>
</comment>